<evidence type="ECO:0000259" key="10">
    <source>
        <dbReference type="Pfam" id="PF00933"/>
    </source>
</evidence>
<dbReference type="InterPro" id="IPR001764">
    <property type="entry name" value="Glyco_hydro_3_N"/>
</dbReference>
<evidence type="ECO:0000256" key="1">
    <source>
        <dbReference type="ARBA" id="ARBA00000448"/>
    </source>
</evidence>
<keyword evidence="7" id="KW-0119">Carbohydrate metabolism</keyword>
<comment type="catalytic activity">
    <reaction evidence="1">
        <text>Hydrolysis of terminal, non-reducing beta-D-glucosyl residues with release of beta-D-glucose.</text>
        <dbReference type="EC" id="3.2.1.21"/>
    </reaction>
</comment>
<dbReference type="PANTHER" id="PTHR42715:SF3">
    <property type="entry name" value="BETA-GLUCOSIDASE B-RELATED"/>
    <property type="match status" value="1"/>
</dbReference>
<evidence type="ECO:0000256" key="6">
    <source>
        <dbReference type="ARBA" id="ARBA00023180"/>
    </source>
</evidence>
<evidence type="ECO:0000256" key="7">
    <source>
        <dbReference type="ARBA" id="ARBA00023277"/>
    </source>
</evidence>
<dbReference type="InterPro" id="IPR002772">
    <property type="entry name" value="Glyco_hydro_3_C"/>
</dbReference>
<reference evidence="12 13" key="1">
    <citation type="submission" date="2019-06" db="EMBL/GenBank/DDBJ databases">
        <authorList>
            <person name="Broberg M."/>
        </authorList>
    </citation>
    <scope>NUCLEOTIDE SEQUENCE [LARGE SCALE GENOMIC DNA]</scope>
</reference>
<dbReference type="EMBL" id="CABFNS010000761">
    <property type="protein sequence ID" value="VUC27014.1"/>
    <property type="molecule type" value="Genomic_DNA"/>
</dbReference>
<gene>
    <name evidence="12" type="ORF">CLO192961_LOCUS200267</name>
</gene>
<evidence type="ECO:0000256" key="4">
    <source>
        <dbReference type="ARBA" id="ARBA00012744"/>
    </source>
</evidence>
<dbReference type="Gene3D" id="2.60.40.10">
    <property type="entry name" value="Immunoglobulins"/>
    <property type="match status" value="1"/>
</dbReference>
<dbReference type="Proteomes" id="UP000766486">
    <property type="component" value="Unassembled WGS sequence"/>
</dbReference>
<evidence type="ECO:0000256" key="3">
    <source>
        <dbReference type="ARBA" id="ARBA00005336"/>
    </source>
</evidence>
<keyword evidence="9" id="KW-0624">Polysaccharide degradation</keyword>
<dbReference type="Pfam" id="PF01915">
    <property type="entry name" value="Glyco_hydro_3_C"/>
    <property type="match status" value="1"/>
</dbReference>
<evidence type="ECO:0000256" key="9">
    <source>
        <dbReference type="ARBA" id="ARBA00023326"/>
    </source>
</evidence>
<protein>
    <recommendedName>
        <fullName evidence="4">beta-glucosidase</fullName>
        <ecNumber evidence="4">3.2.1.21</ecNumber>
    </recommendedName>
</protein>
<dbReference type="InterPro" id="IPR036881">
    <property type="entry name" value="Glyco_hydro_3_C_sf"/>
</dbReference>
<keyword evidence="6" id="KW-0325">Glycoprotein</keyword>
<comment type="pathway">
    <text evidence="2">Glycan metabolism; cellulose degradation.</text>
</comment>
<evidence type="ECO:0000256" key="5">
    <source>
        <dbReference type="ARBA" id="ARBA00022801"/>
    </source>
</evidence>
<dbReference type="InterPro" id="IPR013783">
    <property type="entry name" value="Ig-like_fold"/>
</dbReference>
<dbReference type="Gene3D" id="3.40.50.1700">
    <property type="entry name" value="Glycoside hydrolase family 3 C-terminal domain"/>
    <property type="match status" value="1"/>
</dbReference>
<accession>A0ABY6UAE7</accession>
<proteinExistence type="inferred from homology"/>
<dbReference type="SUPFAM" id="SSF52279">
    <property type="entry name" value="Beta-D-glucan exohydrolase, C-terminal domain"/>
    <property type="match status" value="2"/>
</dbReference>
<evidence type="ECO:0000313" key="13">
    <source>
        <dbReference type="Proteomes" id="UP000766486"/>
    </source>
</evidence>
<dbReference type="Pfam" id="PF00933">
    <property type="entry name" value="Glyco_hydro_3"/>
    <property type="match status" value="1"/>
</dbReference>
<feature type="domain" description="Glycoside hydrolase family 3 C-terminal" evidence="11">
    <location>
        <begin position="364"/>
        <end position="637"/>
    </location>
</feature>
<evidence type="ECO:0000259" key="11">
    <source>
        <dbReference type="Pfam" id="PF01915"/>
    </source>
</evidence>
<name>A0ABY6UAE7_BIOOC</name>
<dbReference type="PRINTS" id="PR00133">
    <property type="entry name" value="GLHYDRLASE3"/>
</dbReference>
<dbReference type="InterPro" id="IPR050288">
    <property type="entry name" value="Cellulose_deg_GH3"/>
</dbReference>
<feature type="domain" description="Glycoside hydrolase family 3 N-terminal" evidence="10">
    <location>
        <begin position="93"/>
        <end position="328"/>
    </location>
</feature>
<evidence type="ECO:0000256" key="8">
    <source>
        <dbReference type="ARBA" id="ARBA00023295"/>
    </source>
</evidence>
<dbReference type="SUPFAM" id="SSF51445">
    <property type="entry name" value="(Trans)glycosidases"/>
    <property type="match status" value="1"/>
</dbReference>
<evidence type="ECO:0000256" key="2">
    <source>
        <dbReference type="ARBA" id="ARBA00004987"/>
    </source>
</evidence>
<organism evidence="12 13">
    <name type="scientific">Bionectria ochroleuca</name>
    <name type="common">Gliocladium roseum</name>
    <dbReference type="NCBI Taxonomy" id="29856"/>
    <lineage>
        <taxon>Eukaryota</taxon>
        <taxon>Fungi</taxon>
        <taxon>Dikarya</taxon>
        <taxon>Ascomycota</taxon>
        <taxon>Pezizomycotina</taxon>
        <taxon>Sordariomycetes</taxon>
        <taxon>Hypocreomycetidae</taxon>
        <taxon>Hypocreales</taxon>
        <taxon>Bionectriaceae</taxon>
        <taxon>Clonostachys</taxon>
    </lineage>
</organism>
<comment type="caution">
    <text evidence="12">The sequence shown here is derived from an EMBL/GenBank/DDBJ whole genome shotgun (WGS) entry which is preliminary data.</text>
</comment>
<dbReference type="InterPro" id="IPR036962">
    <property type="entry name" value="Glyco_hydro_3_N_sf"/>
</dbReference>
<keyword evidence="8" id="KW-0326">Glycosidase</keyword>
<keyword evidence="13" id="KW-1185">Reference proteome</keyword>
<sequence>MSIHNAKSAQLLVEEELRPFVEPQQGTFHYAHALQAIKAGQPISNVTQRLLSELTKTERLQLLDGDDAFWVGVRKIICDRYNRHPFVHGAIPRLGIPGIRFTDGPRGVVVGSSTAFPVAIARGATWDTSIERRIGDAIGREAKAQGANFFAGVCINLPRHPAWGRIQETYGEDPLLLGHFGVALTEGVQNHIMACVKHFALNSMENARFRVDVRVADNVLHEVYLPHFRRVIEGGAAAVMTAYNSVNGEWAGQSRMLLTEVLRDQWKFDGFTMSDFIFGLRDAPLSVKNGLDIEAPFMQQRHLHLAAALDSERLSWEDVSQACARILTKQLQFEIKTEPSKPEPSIVFCEEHRALAREAASRAIVVLRNEAVQGSPILPLDPRQVAKIGLFGRLANTANTGDRGSSQVFPPHVVTPYGGVKASNGDFDVILEDSGSIEKAENIAGQVDLAICVVGYDATDEGEYVVPSLQHDPSLLDILPPVESEEERETLDIMKGVSSNGVPDSAMEVGSGGDRKSLRLRPEDIELINGVSRRNSKTIVIIIAAGAVIMEEWKDKAQAILMAWYSGSEGGHALADVLFGRVDASGRLPFSIPKEESHLPYFDVNATEIEYDRWFGQSLLDKLGVEASFPLGFGLSYTNFCLSDLYVEATGSGSQSSVRDSFLVHIKVTNTGSRKGIYVAQIYGKVTRPDFPSRLLLGFSTTHLDVCQSKSLLIDASLRPLQQWVQGEFIVPDVPIDIEAASFAGDPNAIRSTLQL</sequence>
<evidence type="ECO:0000313" key="12">
    <source>
        <dbReference type="EMBL" id="VUC27014.1"/>
    </source>
</evidence>
<dbReference type="PANTHER" id="PTHR42715">
    <property type="entry name" value="BETA-GLUCOSIDASE"/>
    <property type="match status" value="1"/>
</dbReference>
<dbReference type="EC" id="3.2.1.21" evidence="4"/>
<keyword evidence="5" id="KW-0378">Hydrolase</keyword>
<dbReference type="Gene3D" id="3.20.20.300">
    <property type="entry name" value="Glycoside hydrolase, family 3, N-terminal domain"/>
    <property type="match status" value="1"/>
</dbReference>
<comment type="similarity">
    <text evidence="3">Belongs to the glycosyl hydrolase 3 family.</text>
</comment>
<dbReference type="InterPro" id="IPR017853">
    <property type="entry name" value="GH"/>
</dbReference>